<protein>
    <submittedName>
        <fullName evidence="2">Uncharacterized protein</fullName>
    </submittedName>
</protein>
<keyword evidence="1" id="KW-1133">Transmembrane helix</keyword>
<evidence type="ECO:0000313" key="3">
    <source>
        <dbReference type="Proteomes" id="UP001055439"/>
    </source>
</evidence>
<dbReference type="Proteomes" id="UP001055439">
    <property type="component" value="Chromosome 2"/>
</dbReference>
<organism evidence="2 3">
    <name type="scientific">Musa troglodytarum</name>
    <name type="common">fe'i banana</name>
    <dbReference type="NCBI Taxonomy" id="320322"/>
    <lineage>
        <taxon>Eukaryota</taxon>
        <taxon>Viridiplantae</taxon>
        <taxon>Streptophyta</taxon>
        <taxon>Embryophyta</taxon>
        <taxon>Tracheophyta</taxon>
        <taxon>Spermatophyta</taxon>
        <taxon>Magnoliopsida</taxon>
        <taxon>Liliopsida</taxon>
        <taxon>Zingiberales</taxon>
        <taxon>Musaceae</taxon>
        <taxon>Musa</taxon>
    </lineage>
</organism>
<dbReference type="EMBL" id="CP097504">
    <property type="protein sequence ID" value="URD86921.1"/>
    <property type="molecule type" value="Genomic_DNA"/>
</dbReference>
<gene>
    <name evidence="2" type="ORF">MUK42_28583</name>
</gene>
<name>A0A9E7F1H0_9LILI</name>
<accession>A0A9E7F1H0</accession>
<dbReference type="AlphaFoldDB" id="A0A9E7F1H0"/>
<sequence length="53" mass="6433">MREKERGNFDAVQSVKYAFLLGFFLYRWVFFIIDLSSNFFLSLTRCCRHRFVG</sequence>
<keyword evidence="1" id="KW-0812">Transmembrane</keyword>
<keyword evidence="1" id="KW-0472">Membrane</keyword>
<keyword evidence="3" id="KW-1185">Reference proteome</keyword>
<evidence type="ECO:0000313" key="2">
    <source>
        <dbReference type="EMBL" id="URD86921.1"/>
    </source>
</evidence>
<proteinExistence type="predicted"/>
<reference evidence="2" key="1">
    <citation type="submission" date="2022-05" db="EMBL/GenBank/DDBJ databases">
        <title>The Musa troglodytarum L. genome provides insights into the mechanism of non-climacteric behaviour and enrichment of carotenoids.</title>
        <authorList>
            <person name="Wang J."/>
        </authorList>
    </citation>
    <scope>NUCLEOTIDE SEQUENCE</scope>
    <source>
        <tissue evidence="2">Leaf</tissue>
    </source>
</reference>
<feature type="transmembrane region" description="Helical" evidence="1">
    <location>
        <begin position="17"/>
        <end position="41"/>
    </location>
</feature>
<evidence type="ECO:0000256" key="1">
    <source>
        <dbReference type="SAM" id="Phobius"/>
    </source>
</evidence>